<dbReference type="CDD" id="cd09112">
    <property type="entry name" value="PLDc_CLS_2"/>
    <property type="match status" value="1"/>
</dbReference>
<evidence type="ECO:0000256" key="4">
    <source>
        <dbReference type="ARBA" id="ARBA00022692"/>
    </source>
</evidence>
<comment type="subcellular location">
    <subcellularLocation>
        <location evidence="1">Cell membrane</location>
    </subcellularLocation>
</comment>
<gene>
    <name evidence="11" type="ORF">SAMN05446037_1002309</name>
</gene>
<dbReference type="CDD" id="cd09110">
    <property type="entry name" value="PLDc_CLS_1"/>
    <property type="match status" value="1"/>
</dbReference>
<dbReference type="PANTHER" id="PTHR21248">
    <property type="entry name" value="CARDIOLIPIN SYNTHASE"/>
    <property type="match status" value="1"/>
</dbReference>
<sequence length="513" mass="59004">MIILIEDSKGCGDMIKFFIVVTWILFLAVVYYNLFVIIPEPVILGVYPYVLGITAILAIALLMYKFIENPLLIKIISYGLLIVFVIIGFTFIKIWKNAKLLNNYQENRSHYLDDLMKITKEREYEDTNLQSEQEGVATLIEANTGIPLTYYNRAALMNDIEKIFDEMIEAISQAESHIHIEFFIVRDDHIGKKFKELLMKKANEGLEIRLIYDGLGSRELGLDFIKDLRRAGAEIFAYDNVVDSILKGKLNHRNHRKMVIVDGKTAFTGGINLGDEYLGRDKAIGNWEDIGLKIEGEGAHWMQKIFLADWYYVTKEKIIDEKYFSPVKLQETLPIQMVTSGYDTHWNEISQVYFSMIIAAKEKIYIATPYLILGDSMLKALETAALRGVDVNIVVPRKPDYFIVGWANASFFEKLLKSKVKIYQYDNGFLHAKAVLIDDKILSVGSANLNTRSLYLDYELNAIIYDEVLCKEMLKEFQNYIDKSIEVTLEDYENPPISQRMKELAGRFIIPLT</sequence>
<feature type="transmembrane region" description="Helical" evidence="9">
    <location>
        <begin position="44"/>
        <end position="64"/>
    </location>
</feature>
<keyword evidence="12" id="KW-1185">Reference proteome</keyword>
<dbReference type="Proteomes" id="UP000198304">
    <property type="component" value="Unassembled WGS sequence"/>
</dbReference>
<keyword evidence="5" id="KW-0677">Repeat</keyword>
<evidence type="ECO:0000256" key="7">
    <source>
        <dbReference type="ARBA" id="ARBA00023136"/>
    </source>
</evidence>
<evidence type="ECO:0000256" key="6">
    <source>
        <dbReference type="ARBA" id="ARBA00022989"/>
    </source>
</evidence>
<keyword evidence="3" id="KW-0808">Transferase</keyword>
<dbReference type="InterPro" id="IPR025202">
    <property type="entry name" value="PLD-like_dom"/>
</dbReference>
<protein>
    <recommendedName>
        <fullName evidence="8">Cardiolipin synthase</fullName>
        <ecNumber evidence="8">2.7.8.-</ecNumber>
    </recommendedName>
</protein>
<dbReference type="AlphaFoldDB" id="A0A239AY68"/>
<evidence type="ECO:0000256" key="1">
    <source>
        <dbReference type="ARBA" id="ARBA00004236"/>
    </source>
</evidence>
<dbReference type="SUPFAM" id="SSF56024">
    <property type="entry name" value="Phospholipase D/nuclease"/>
    <property type="match status" value="2"/>
</dbReference>
<organism evidence="11 12">
    <name type="scientific">Anaerovirgula multivorans</name>
    <dbReference type="NCBI Taxonomy" id="312168"/>
    <lineage>
        <taxon>Bacteria</taxon>
        <taxon>Bacillati</taxon>
        <taxon>Bacillota</taxon>
        <taxon>Clostridia</taxon>
        <taxon>Peptostreptococcales</taxon>
        <taxon>Natronincolaceae</taxon>
        <taxon>Anaerovirgula</taxon>
    </lineage>
</organism>
<keyword evidence="7 9" id="KW-0472">Membrane</keyword>
<dbReference type="InterPro" id="IPR022924">
    <property type="entry name" value="Cardiolipin_synthase"/>
</dbReference>
<feature type="transmembrane region" description="Helical" evidence="9">
    <location>
        <begin position="17"/>
        <end position="38"/>
    </location>
</feature>
<dbReference type="SMART" id="SM00155">
    <property type="entry name" value="PLDc"/>
    <property type="match status" value="2"/>
</dbReference>
<reference evidence="11 12" key="1">
    <citation type="submission" date="2017-06" db="EMBL/GenBank/DDBJ databases">
        <authorList>
            <person name="Kim H.J."/>
            <person name="Triplett B.A."/>
        </authorList>
    </citation>
    <scope>NUCLEOTIDE SEQUENCE [LARGE SCALE GENOMIC DNA]</scope>
    <source>
        <strain evidence="11 12">SCA</strain>
    </source>
</reference>
<accession>A0A239AY68</accession>
<keyword evidence="6 9" id="KW-1133">Transmembrane helix</keyword>
<proteinExistence type="predicted"/>
<dbReference type="Gene3D" id="3.30.870.10">
    <property type="entry name" value="Endonuclease Chain A"/>
    <property type="match status" value="2"/>
</dbReference>
<dbReference type="NCBIfam" id="TIGR04265">
    <property type="entry name" value="bac_cardiolipin"/>
    <property type="match status" value="1"/>
</dbReference>
<evidence type="ECO:0000259" key="10">
    <source>
        <dbReference type="PROSITE" id="PS50035"/>
    </source>
</evidence>
<evidence type="ECO:0000256" key="9">
    <source>
        <dbReference type="SAM" id="Phobius"/>
    </source>
</evidence>
<dbReference type="PANTHER" id="PTHR21248:SF22">
    <property type="entry name" value="PHOSPHOLIPASE D"/>
    <property type="match status" value="1"/>
</dbReference>
<evidence type="ECO:0000313" key="12">
    <source>
        <dbReference type="Proteomes" id="UP000198304"/>
    </source>
</evidence>
<keyword evidence="4 9" id="KW-0812">Transmembrane</keyword>
<evidence type="ECO:0000313" key="11">
    <source>
        <dbReference type="EMBL" id="SNR99918.1"/>
    </source>
</evidence>
<dbReference type="GO" id="GO:0032049">
    <property type="term" value="P:cardiolipin biosynthetic process"/>
    <property type="evidence" value="ECO:0007669"/>
    <property type="project" value="UniProtKB-UniRule"/>
</dbReference>
<feature type="domain" description="PLD phosphodiesterase" evidence="10">
    <location>
        <begin position="426"/>
        <end position="453"/>
    </location>
</feature>
<dbReference type="EC" id="2.7.8.-" evidence="8"/>
<evidence type="ECO:0000256" key="2">
    <source>
        <dbReference type="ARBA" id="ARBA00022475"/>
    </source>
</evidence>
<name>A0A239AY68_9FIRM</name>
<evidence type="ECO:0000256" key="8">
    <source>
        <dbReference type="NCBIfam" id="TIGR04265"/>
    </source>
</evidence>
<dbReference type="EMBL" id="FZOJ01000002">
    <property type="protein sequence ID" value="SNR99918.1"/>
    <property type="molecule type" value="Genomic_DNA"/>
</dbReference>
<dbReference type="InterPro" id="IPR001736">
    <property type="entry name" value="PLipase_D/transphosphatidylase"/>
</dbReference>
<evidence type="ECO:0000256" key="5">
    <source>
        <dbReference type="ARBA" id="ARBA00022737"/>
    </source>
</evidence>
<dbReference type="Pfam" id="PF13091">
    <property type="entry name" value="PLDc_2"/>
    <property type="match status" value="2"/>
</dbReference>
<keyword evidence="2" id="KW-1003">Cell membrane</keyword>
<dbReference type="PROSITE" id="PS50035">
    <property type="entry name" value="PLD"/>
    <property type="match status" value="2"/>
</dbReference>
<feature type="domain" description="PLD phosphodiesterase" evidence="10">
    <location>
        <begin position="250"/>
        <end position="277"/>
    </location>
</feature>
<dbReference type="GO" id="GO:0008808">
    <property type="term" value="F:cardiolipin synthase activity"/>
    <property type="evidence" value="ECO:0007669"/>
    <property type="project" value="UniProtKB-UniRule"/>
</dbReference>
<feature type="transmembrane region" description="Helical" evidence="9">
    <location>
        <begin position="71"/>
        <end position="95"/>
    </location>
</feature>
<evidence type="ECO:0000256" key="3">
    <source>
        <dbReference type="ARBA" id="ARBA00022679"/>
    </source>
</evidence>
<dbReference type="GO" id="GO:0005886">
    <property type="term" value="C:plasma membrane"/>
    <property type="evidence" value="ECO:0007669"/>
    <property type="project" value="UniProtKB-SubCell"/>
</dbReference>